<proteinExistence type="inferred from homology"/>
<comment type="function">
    <text evidence="6">Toxic component of a toxin-antitoxin (TA) system. An RNase.</text>
</comment>
<dbReference type="InterPro" id="IPR029060">
    <property type="entry name" value="PIN-like_dom_sf"/>
</dbReference>
<dbReference type="GO" id="GO:0090729">
    <property type="term" value="F:toxin activity"/>
    <property type="evidence" value="ECO:0007669"/>
    <property type="project" value="UniProtKB-KW"/>
</dbReference>
<dbReference type="AlphaFoldDB" id="A0A1V2IBC7"/>
<evidence type="ECO:0000256" key="4">
    <source>
        <dbReference type="ARBA" id="ARBA00022801"/>
    </source>
</evidence>
<name>A0A1V2IBC7_9ACTN</name>
<evidence type="ECO:0000259" key="7">
    <source>
        <dbReference type="SMART" id="SM00670"/>
    </source>
</evidence>
<dbReference type="RefSeq" id="WP_076817677.1">
    <property type="nucleotide sequence ID" value="NZ_MOMC01000029.1"/>
</dbReference>
<keyword evidence="1 6" id="KW-1277">Toxin-antitoxin system</keyword>
<dbReference type="HAMAP" id="MF_00265">
    <property type="entry name" value="VapC_Nob1"/>
    <property type="match status" value="1"/>
</dbReference>
<evidence type="ECO:0000256" key="5">
    <source>
        <dbReference type="ARBA" id="ARBA00022842"/>
    </source>
</evidence>
<keyword evidence="6" id="KW-0800">Toxin</keyword>
<protein>
    <recommendedName>
        <fullName evidence="6">Ribonuclease VapC</fullName>
        <shortName evidence="6">RNase VapC</shortName>
        <ecNumber evidence="6">3.1.-.-</ecNumber>
    </recommendedName>
    <alternativeName>
        <fullName evidence="6">Toxin VapC</fullName>
    </alternativeName>
</protein>
<reference evidence="9" key="1">
    <citation type="submission" date="2016-10" db="EMBL/GenBank/DDBJ databases">
        <title>Frankia sp. NRRL B-16386 Genome sequencing.</title>
        <authorList>
            <person name="Ghodhbane-Gtari F."/>
            <person name="Swanson E."/>
            <person name="Gueddou A."/>
            <person name="Hezbri K."/>
            <person name="Ktari K."/>
            <person name="Nouioui I."/>
            <person name="Morris K."/>
            <person name="Simpson S."/>
            <person name="Abebe-Akele F."/>
            <person name="Thomas K."/>
            <person name="Gtari M."/>
            <person name="Tisa L.S."/>
        </authorList>
    </citation>
    <scope>NUCLEOTIDE SEQUENCE [LARGE SCALE GENOMIC DNA]</scope>
    <source>
        <strain evidence="9">NRRL B-16386</strain>
    </source>
</reference>
<dbReference type="EMBL" id="MOMC01000029">
    <property type="protein sequence ID" value="ONH29911.1"/>
    <property type="molecule type" value="Genomic_DNA"/>
</dbReference>
<evidence type="ECO:0000256" key="2">
    <source>
        <dbReference type="ARBA" id="ARBA00022722"/>
    </source>
</evidence>
<evidence type="ECO:0000256" key="1">
    <source>
        <dbReference type="ARBA" id="ARBA00022649"/>
    </source>
</evidence>
<keyword evidence="9" id="KW-1185">Reference proteome</keyword>
<keyword evidence="2 6" id="KW-0540">Nuclease</keyword>
<accession>A0A1V2IBC7</accession>
<comment type="caution">
    <text evidence="8">The sequence shown here is derived from an EMBL/GenBank/DDBJ whole genome shotgun (WGS) entry which is preliminary data.</text>
</comment>
<dbReference type="Gene3D" id="3.40.50.1010">
    <property type="entry name" value="5'-nuclease"/>
    <property type="match status" value="1"/>
</dbReference>
<feature type="domain" description="PIN" evidence="7">
    <location>
        <begin position="1"/>
        <end position="122"/>
    </location>
</feature>
<dbReference type="STRING" id="1834516.BL253_15675"/>
<dbReference type="EC" id="3.1.-.-" evidence="6"/>
<evidence type="ECO:0000256" key="3">
    <source>
        <dbReference type="ARBA" id="ARBA00022723"/>
    </source>
</evidence>
<dbReference type="Proteomes" id="UP000188929">
    <property type="component" value="Unassembled WGS sequence"/>
</dbReference>
<keyword evidence="3 6" id="KW-0479">Metal-binding</keyword>
<dbReference type="OrthoDB" id="3214574at2"/>
<keyword evidence="5 6" id="KW-0460">Magnesium</keyword>
<dbReference type="GO" id="GO:0016787">
    <property type="term" value="F:hydrolase activity"/>
    <property type="evidence" value="ECO:0007669"/>
    <property type="project" value="UniProtKB-KW"/>
</dbReference>
<dbReference type="InterPro" id="IPR022907">
    <property type="entry name" value="VapC_family"/>
</dbReference>
<comment type="similarity">
    <text evidence="6">Belongs to the PINc/VapC protein family.</text>
</comment>
<sequence>MNVVLDAEAVNALIQERHPARLAVRRAMTAAERLGRDVVVPTVTLAELYRGAGRNRALDAMLARESAALLLRDTDRGLARLVGAILAEAHVGSEYLADAHAVAAAVEVGGGVVLTGDPDDLSRLAAPYRTVVIEELGSK</sequence>
<feature type="binding site" evidence="6">
    <location>
        <position position="6"/>
    </location>
    <ligand>
        <name>Mg(2+)</name>
        <dbReference type="ChEBI" id="CHEBI:18420"/>
    </ligand>
</feature>
<keyword evidence="4 6" id="KW-0378">Hydrolase</keyword>
<dbReference type="SUPFAM" id="SSF88723">
    <property type="entry name" value="PIN domain-like"/>
    <property type="match status" value="1"/>
</dbReference>
<dbReference type="InterPro" id="IPR002716">
    <property type="entry name" value="PIN_dom"/>
</dbReference>
<organism evidence="8 9">
    <name type="scientific">Pseudofrankia asymbiotica</name>
    <dbReference type="NCBI Taxonomy" id="1834516"/>
    <lineage>
        <taxon>Bacteria</taxon>
        <taxon>Bacillati</taxon>
        <taxon>Actinomycetota</taxon>
        <taxon>Actinomycetes</taxon>
        <taxon>Frankiales</taxon>
        <taxon>Frankiaceae</taxon>
        <taxon>Pseudofrankia</taxon>
    </lineage>
</organism>
<evidence type="ECO:0000256" key="6">
    <source>
        <dbReference type="HAMAP-Rule" id="MF_00265"/>
    </source>
</evidence>
<gene>
    <name evidence="6" type="primary">vapC</name>
    <name evidence="8" type="ORF">BL253_15675</name>
</gene>
<evidence type="ECO:0000313" key="9">
    <source>
        <dbReference type="Proteomes" id="UP000188929"/>
    </source>
</evidence>
<dbReference type="SMART" id="SM00670">
    <property type="entry name" value="PINc"/>
    <property type="match status" value="1"/>
</dbReference>
<evidence type="ECO:0000313" key="8">
    <source>
        <dbReference type="EMBL" id="ONH29911.1"/>
    </source>
</evidence>
<feature type="binding site" evidence="6">
    <location>
        <position position="98"/>
    </location>
    <ligand>
        <name>Mg(2+)</name>
        <dbReference type="ChEBI" id="CHEBI:18420"/>
    </ligand>
</feature>
<comment type="cofactor">
    <cofactor evidence="6">
        <name>Mg(2+)</name>
        <dbReference type="ChEBI" id="CHEBI:18420"/>
    </cofactor>
</comment>
<dbReference type="Pfam" id="PF01850">
    <property type="entry name" value="PIN"/>
    <property type="match status" value="1"/>
</dbReference>
<dbReference type="GO" id="GO:0000287">
    <property type="term" value="F:magnesium ion binding"/>
    <property type="evidence" value="ECO:0007669"/>
    <property type="project" value="UniProtKB-UniRule"/>
</dbReference>
<dbReference type="GO" id="GO:0004540">
    <property type="term" value="F:RNA nuclease activity"/>
    <property type="evidence" value="ECO:0007669"/>
    <property type="project" value="InterPro"/>
</dbReference>